<proteinExistence type="predicted"/>
<dbReference type="OrthoDB" id="6194834at2"/>
<dbReference type="RefSeq" id="WP_053400012.1">
    <property type="nucleotide sequence ID" value="NZ_JAUKEN010000002.1"/>
</dbReference>
<keyword evidence="1" id="KW-0472">Membrane</keyword>
<organism evidence="2 3">
    <name type="scientific">Priestia koreensis</name>
    <dbReference type="NCBI Taxonomy" id="284581"/>
    <lineage>
        <taxon>Bacteria</taxon>
        <taxon>Bacillati</taxon>
        <taxon>Bacillota</taxon>
        <taxon>Bacilli</taxon>
        <taxon>Bacillales</taxon>
        <taxon>Bacillaceae</taxon>
        <taxon>Priestia</taxon>
    </lineage>
</organism>
<evidence type="ECO:0000313" key="2">
    <source>
        <dbReference type="EMBL" id="KOO50837.1"/>
    </source>
</evidence>
<dbReference type="PATRIC" id="fig|284581.3.peg.1027"/>
<dbReference type="EMBL" id="LILC01000002">
    <property type="protein sequence ID" value="KOO50837.1"/>
    <property type="molecule type" value="Genomic_DNA"/>
</dbReference>
<gene>
    <name evidence="2" type="ORF">AMD01_03645</name>
</gene>
<accession>A0A0M0LIT4</accession>
<feature type="transmembrane region" description="Helical" evidence="1">
    <location>
        <begin position="7"/>
        <end position="25"/>
    </location>
</feature>
<protein>
    <submittedName>
        <fullName evidence="2">Uncharacterized protein</fullName>
    </submittedName>
</protein>
<keyword evidence="3" id="KW-1185">Reference proteome</keyword>
<name>A0A0M0LIT4_9BACI</name>
<evidence type="ECO:0000313" key="3">
    <source>
        <dbReference type="Proteomes" id="UP000037558"/>
    </source>
</evidence>
<dbReference type="Proteomes" id="UP000037558">
    <property type="component" value="Unassembled WGS sequence"/>
</dbReference>
<keyword evidence="1" id="KW-1133">Transmembrane helix</keyword>
<comment type="caution">
    <text evidence="2">The sequence shown here is derived from an EMBL/GenBank/DDBJ whole genome shotgun (WGS) entry which is preliminary data.</text>
</comment>
<evidence type="ECO:0000256" key="1">
    <source>
        <dbReference type="SAM" id="Phobius"/>
    </source>
</evidence>
<dbReference type="STRING" id="284581.AMD01_03645"/>
<keyword evidence="1" id="KW-0812">Transmembrane</keyword>
<dbReference type="AlphaFoldDB" id="A0A0M0LIT4"/>
<reference evidence="3" key="1">
    <citation type="submission" date="2015-08" db="EMBL/GenBank/DDBJ databases">
        <title>Fjat-14210 dsm16467.</title>
        <authorList>
            <person name="Liu B."/>
            <person name="Wang J."/>
            <person name="Zhu Y."/>
            <person name="Liu G."/>
            <person name="Chen Q."/>
            <person name="Chen Z."/>
            <person name="Lan J."/>
            <person name="Che J."/>
            <person name="Ge C."/>
            <person name="Shi H."/>
            <person name="Pan Z."/>
            <person name="Liu X."/>
        </authorList>
    </citation>
    <scope>NUCLEOTIDE SEQUENCE [LARGE SCALE GENOMIC DNA]</scope>
    <source>
        <strain evidence="3">DSM 16467</strain>
    </source>
</reference>
<sequence>MKKQITLVVGLVLIVFFIFFGRQLFQEGNPLPYLIGMVKIEAGDHSVVQVKNKPISYLMKGKDYFTFIEEMKKKGWTFNQQMGSAFLFEKKEQGIAFLSKTYSGKYVIMEQKKKK</sequence>